<keyword evidence="1" id="KW-0175">Coiled coil</keyword>
<dbReference type="EMBL" id="UAUF01000010">
    <property type="protein sequence ID" value="SPZ04972.1"/>
    <property type="molecule type" value="Genomic_DNA"/>
</dbReference>
<evidence type="ECO:0000313" key="4">
    <source>
        <dbReference type="Proteomes" id="UP000250443"/>
    </source>
</evidence>
<feature type="transmembrane region" description="Helical" evidence="2">
    <location>
        <begin position="14"/>
        <end position="36"/>
    </location>
</feature>
<reference evidence="3 4" key="1">
    <citation type="submission" date="2018-06" db="EMBL/GenBank/DDBJ databases">
        <authorList>
            <consortium name="Pathogen Informatics"/>
            <person name="Doyle S."/>
        </authorList>
    </citation>
    <scope>NUCLEOTIDE SEQUENCE [LARGE SCALE GENOMIC DNA]</scope>
    <source>
        <strain evidence="3 4">NCTC11842</strain>
    </source>
</reference>
<evidence type="ECO:0000256" key="1">
    <source>
        <dbReference type="SAM" id="Coils"/>
    </source>
</evidence>
<evidence type="ECO:0000313" key="3">
    <source>
        <dbReference type="EMBL" id="SPZ04972.1"/>
    </source>
</evidence>
<accession>A0A2X2C8X4</accession>
<dbReference type="AlphaFoldDB" id="A0A2X2C8X4"/>
<organism evidence="3 4">
    <name type="scientific">Pseudomonas luteola</name>
    <dbReference type="NCBI Taxonomy" id="47886"/>
    <lineage>
        <taxon>Bacteria</taxon>
        <taxon>Pseudomonadati</taxon>
        <taxon>Pseudomonadota</taxon>
        <taxon>Gammaproteobacteria</taxon>
        <taxon>Pseudomonadales</taxon>
        <taxon>Pseudomonadaceae</taxon>
        <taxon>Pseudomonas</taxon>
    </lineage>
</organism>
<gene>
    <name evidence="3" type="ORF">NCTC11842_01493</name>
</gene>
<keyword evidence="2" id="KW-0812">Transmembrane</keyword>
<dbReference type="RefSeq" id="WP_074828814.1">
    <property type="nucleotide sequence ID" value="NZ_DALZQD010000020.1"/>
</dbReference>
<sequence length="189" mass="20811">MTLMEIWPKNSSEWASWIQAIGSIGAIAVALAVPAVTSWRQRKNRRAEKTESARNAVLGVYPALLALERSLEAHVDIRDQGGDSSVVVTDDPYDGSYKYHFPQVVGAGPMLNSLPSGVAIPLRALIAEIIDLQHHLQGVGVLVDYWSDSNFKQHEIEMKEKVEKLQELTTAALDAAQNELQGKDRVVPK</sequence>
<keyword evidence="2" id="KW-1133">Transmembrane helix</keyword>
<feature type="coiled-coil region" evidence="1">
    <location>
        <begin position="151"/>
        <end position="179"/>
    </location>
</feature>
<protein>
    <submittedName>
        <fullName evidence="3">Uncharacterized protein</fullName>
    </submittedName>
</protein>
<dbReference type="GeneID" id="300269632"/>
<proteinExistence type="predicted"/>
<evidence type="ECO:0000256" key="2">
    <source>
        <dbReference type="SAM" id="Phobius"/>
    </source>
</evidence>
<keyword evidence="2" id="KW-0472">Membrane</keyword>
<name>A0A2X2C8X4_PSELU</name>
<dbReference type="Proteomes" id="UP000250443">
    <property type="component" value="Unassembled WGS sequence"/>
</dbReference>